<keyword evidence="3" id="KW-1185">Reference proteome</keyword>
<gene>
    <name evidence="2" type="ORF">AALB_3116</name>
</gene>
<comment type="caution">
    <text evidence="2">The sequence shown here is derived from an EMBL/GenBank/DDBJ whole genome shotgun (WGS) entry which is preliminary data.</text>
</comment>
<proteinExistence type="predicted"/>
<feature type="chain" id="PRO_5004488306" description="HEAT repeat domain-containing protein" evidence="1">
    <location>
        <begin position="18"/>
        <end position="216"/>
    </location>
</feature>
<evidence type="ECO:0000313" key="3">
    <source>
        <dbReference type="Proteomes" id="UP000014461"/>
    </source>
</evidence>
<name>R9PTU6_AGAAL</name>
<evidence type="ECO:0000256" key="1">
    <source>
        <dbReference type="SAM" id="SignalP"/>
    </source>
</evidence>
<protein>
    <recommendedName>
        <fullName evidence="4">HEAT repeat domain-containing protein</fullName>
    </recommendedName>
</protein>
<organism evidence="2 3">
    <name type="scientific">Agarivorans albus MKT 106</name>
    <dbReference type="NCBI Taxonomy" id="1331007"/>
    <lineage>
        <taxon>Bacteria</taxon>
        <taxon>Pseudomonadati</taxon>
        <taxon>Pseudomonadota</taxon>
        <taxon>Gammaproteobacteria</taxon>
        <taxon>Alteromonadales</taxon>
        <taxon>Alteromonadaceae</taxon>
        <taxon>Agarivorans</taxon>
    </lineage>
</organism>
<feature type="signal peptide" evidence="1">
    <location>
        <begin position="1"/>
        <end position="17"/>
    </location>
</feature>
<dbReference type="Proteomes" id="UP000014461">
    <property type="component" value="Unassembled WGS sequence"/>
</dbReference>
<reference evidence="2" key="1">
    <citation type="journal article" date="2013" name="Genome Announc.">
        <title>Draft Genome Sequence of Agarivorans albus Strain MKT 106T, an Agarolytic Marine Bacterium.</title>
        <authorList>
            <person name="Yasuike M."/>
            <person name="Nakamura Y."/>
            <person name="Kai W."/>
            <person name="Fujiwara A."/>
            <person name="Fukui Y."/>
            <person name="Satomi M."/>
            <person name="Sano M."/>
        </authorList>
    </citation>
    <scope>NUCLEOTIDE SEQUENCE [LARGE SCALE GENOMIC DNA]</scope>
</reference>
<sequence length="216" mass="24796">MKILVLCSLLLCSLVQAKEVTLQSELTGLENWLSRYYDLSCADYRGEWNDTERPDCEDAYLDFMNSLGFARSRLSDQEASQLLDILWRSDEPVLSNELFKMTIASNLVNLPQDARPYVNNSELENLALDKVLSSPKQVRLRAIFLIGRLKDKKHLKLMKQIALENKEGEGSSAVFAMANVVNNKREYSKHLNDIKDKSVDGDFIAFLDRYMNKHKL</sequence>
<dbReference type="AlphaFoldDB" id="R9PTU6"/>
<evidence type="ECO:0008006" key="4">
    <source>
        <dbReference type="Google" id="ProtNLM"/>
    </source>
</evidence>
<dbReference type="EMBL" id="BARX01000022">
    <property type="protein sequence ID" value="GAD03036.1"/>
    <property type="molecule type" value="Genomic_DNA"/>
</dbReference>
<evidence type="ECO:0000313" key="2">
    <source>
        <dbReference type="EMBL" id="GAD03036.1"/>
    </source>
</evidence>
<accession>R9PTU6</accession>
<keyword evidence="1" id="KW-0732">Signal</keyword>